<feature type="compositionally biased region" description="Low complexity" evidence="1">
    <location>
        <begin position="585"/>
        <end position="598"/>
    </location>
</feature>
<evidence type="ECO:0000256" key="1">
    <source>
        <dbReference type="SAM" id="MobiDB-lite"/>
    </source>
</evidence>
<dbReference type="HOGENOM" id="CLU_351963_0_0_1"/>
<name>U1GJD7_ENDPU</name>
<dbReference type="EMBL" id="KE721111">
    <property type="protein sequence ID" value="ERF72258.1"/>
    <property type="molecule type" value="Genomic_DNA"/>
</dbReference>
<dbReference type="Proteomes" id="UP000019373">
    <property type="component" value="Unassembled WGS sequence"/>
</dbReference>
<dbReference type="OMA" id="HETHVSS"/>
<feature type="region of interest" description="Disordered" evidence="1">
    <location>
        <begin position="575"/>
        <end position="599"/>
    </location>
</feature>
<reference evidence="3" key="1">
    <citation type="journal article" date="2014" name="BMC Genomics">
        <title>Genome characteristics reveal the impact of lichenization on lichen-forming fungus Endocarpon pusillum Hedwig (Verrucariales, Ascomycota).</title>
        <authorList>
            <person name="Wang Y.-Y."/>
            <person name="Liu B."/>
            <person name="Zhang X.-Y."/>
            <person name="Zhou Q.-M."/>
            <person name="Zhang T."/>
            <person name="Li H."/>
            <person name="Yu Y.-F."/>
            <person name="Zhang X.-L."/>
            <person name="Hao X.-Y."/>
            <person name="Wang M."/>
            <person name="Wang L."/>
            <person name="Wei J.-C."/>
        </authorList>
    </citation>
    <scope>NUCLEOTIDE SEQUENCE [LARGE SCALE GENOMIC DNA]</scope>
    <source>
        <strain evidence="3">Z07020 / HMAS-L-300199</strain>
    </source>
</reference>
<dbReference type="GeneID" id="19237199"/>
<feature type="region of interest" description="Disordered" evidence="1">
    <location>
        <begin position="1"/>
        <end position="123"/>
    </location>
</feature>
<dbReference type="eggNOG" id="ENOG502S6BE">
    <property type="taxonomic scope" value="Eukaryota"/>
</dbReference>
<organism evidence="2 3">
    <name type="scientific">Endocarpon pusillum (strain Z07020 / HMAS-L-300199)</name>
    <name type="common">Lichen-forming fungus</name>
    <dbReference type="NCBI Taxonomy" id="1263415"/>
    <lineage>
        <taxon>Eukaryota</taxon>
        <taxon>Fungi</taxon>
        <taxon>Dikarya</taxon>
        <taxon>Ascomycota</taxon>
        <taxon>Pezizomycotina</taxon>
        <taxon>Eurotiomycetes</taxon>
        <taxon>Chaetothyriomycetidae</taxon>
        <taxon>Verrucariales</taxon>
        <taxon>Verrucariaceae</taxon>
        <taxon>Endocarpon</taxon>
    </lineage>
</organism>
<dbReference type="OrthoDB" id="4156714at2759"/>
<dbReference type="RefSeq" id="XP_007802103.1">
    <property type="nucleotide sequence ID" value="XM_007803912.1"/>
</dbReference>
<sequence length="799" mass="89988">MGGKKSVDKADSVMQYDGKARRDQNNLPAEQAETAIGDSCAHPVLTATGRVVKHRTDLQCEGRPSRRSAARDDSKASEAGDATNTSYDSKNNDQDDVIESPKARKRRTRKKEQPVPEETLDSLRSEREYFKGLYEQEKAKAKDLKIKRAAINKENISRRKNQTTLKQKVKSWQAETQNEQKFVAELQKKLADKDQIIAKSSEAVFRHIGKGASDTLDDNHVRGRLKEVRMMRQNWVSEHAISSLNGVPEQFIKRLLEYGMPKAVSLLEKQSTYQLFIREQGAPRMLLGILVSHSCRQLLEDPFASLERVGHAEKMGLQRVLDHGMPRNERMTRAWRQLTAKVLNLGDDSVVGNANEGEDGLESLARVRGVYYERLAEDIRGDAYYLLKGLDENRSRIRFEDLLHLIRTTGALCAELWAQEAQMRLSSQDFEMETVFSSDSQLLRPHSCMCLDAMDRRYDGRKVMLVVEPGLYASSNEDDKDYGEWRPWIPAIIWLSEQDPKRIQSSTAAPTEDADDTITEAKRRLSAVNSQLQRPSKRSKHEHAHFPNETESERQDGLPSSQRVEAVDRLVASKGPVEDAKMEASSSNSPPNGSLSLSQANQYPVASLSAEGDPIPPPEEGHIFGKELIAHAISGSSERQDGQSKILQDFRRAGFPKEDKNRVMEQEEGGGMPADRSSEVAASYDKLQHIEAGTFESYAFLPIPETSLSSDLHVLVLRIPFTRHPPIHTIRRSYLGPRNTQASLQPYMINAAVFFFFLAALNPDYDCISMLDAFLEALGSQIEALQEIFQCIKSLFRDS</sequence>
<dbReference type="AlphaFoldDB" id="U1GJD7"/>
<feature type="region of interest" description="Disordered" evidence="1">
    <location>
        <begin position="526"/>
        <end position="562"/>
    </location>
</feature>
<protein>
    <submittedName>
        <fullName evidence="2">Uncharacterized protein</fullName>
    </submittedName>
</protein>
<keyword evidence="3" id="KW-1185">Reference proteome</keyword>
<feature type="compositionally biased region" description="Basic and acidic residues" evidence="1">
    <location>
        <begin position="54"/>
        <end position="78"/>
    </location>
</feature>
<accession>U1GJD7</accession>
<gene>
    <name evidence="2" type="ORF">EPUS_02145</name>
</gene>
<evidence type="ECO:0000313" key="2">
    <source>
        <dbReference type="EMBL" id="ERF72258.1"/>
    </source>
</evidence>
<feature type="compositionally biased region" description="Basic and acidic residues" evidence="1">
    <location>
        <begin position="1"/>
        <end position="11"/>
    </location>
</feature>
<proteinExistence type="predicted"/>
<feature type="compositionally biased region" description="Basic and acidic residues" evidence="1">
    <location>
        <begin position="544"/>
        <end position="556"/>
    </location>
</feature>
<evidence type="ECO:0000313" key="3">
    <source>
        <dbReference type="Proteomes" id="UP000019373"/>
    </source>
</evidence>